<organism evidence="2 3">
    <name type="scientific">Methyloceanibacter stevinii</name>
    <dbReference type="NCBI Taxonomy" id="1774970"/>
    <lineage>
        <taxon>Bacteria</taxon>
        <taxon>Pseudomonadati</taxon>
        <taxon>Pseudomonadota</taxon>
        <taxon>Alphaproteobacteria</taxon>
        <taxon>Hyphomicrobiales</taxon>
        <taxon>Hyphomicrobiaceae</taxon>
        <taxon>Methyloceanibacter</taxon>
    </lineage>
</organism>
<accession>A0A1E3VMA8</accession>
<protein>
    <submittedName>
        <fullName evidence="2">Uncharacterized protein</fullName>
    </submittedName>
</protein>
<dbReference type="EMBL" id="LPWE01000013">
    <property type="protein sequence ID" value="ODR94106.1"/>
    <property type="molecule type" value="Genomic_DNA"/>
</dbReference>
<evidence type="ECO:0000313" key="2">
    <source>
        <dbReference type="EMBL" id="ODR94106.1"/>
    </source>
</evidence>
<reference evidence="2 3" key="1">
    <citation type="journal article" date="2016" name="Environ. Microbiol.">
        <title>New Methyloceanibacter diversity from North Sea sediments includes methanotroph containing solely the soluble methane monooxygenase.</title>
        <authorList>
            <person name="Vekeman B."/>
            <person name="Kerckhof F.M."/>
            <person name="Cremers G."/>
            <person name="de Vos P."/>
            <person name="Vandamme P."/>
            <person name="Boon N."/>
            <person name="Op den Camp H.J."/>
            <person name="Heylen K."/>
        </authorList>
    </citation>
    <scope>NUCLEOTIDE SEQUENCE [LARGE SCALE GENOMIC DNA]</scope>
    <source>
        <strain evidence="2 3">R-67176</strain>
    </source>
</reference>
<dbReference type="STRING" id="1774970.AUC70_11100"/>
<dbReference type="AlphaFoldDB" id="A0A1E3VMA8"/>
<feature type="region of interest" description="Disordered" evidence="1">
    <location>
        <begin position="20"/>
        <end position="40"/>
    </location>
</feature>
<evidence type="ECO:0000256" key="1">
    <source>
        <dbReference type="SAM" id="MobiDB-lite"/>
    </source>
</evidence>
<evidence type="ECO:0000313" key="3">
    <source>
        <dbReference type="Proteomes" id="UP000094172"/>
    </source>
</evidence>
<name>A0A1E3VMA8_9HYPH</name>
<keyword evidence="3" id="KW-1185">Reference proteome</keyword>
<proteinExistence type="predicted"/>
<sequence length="62" mass="7389">MENDKKNRDLKLEAFLARESARRKRASSLSESSKAVEKDLERLVEEERIRRIAEEDEQSKKR</sequence>
<dbReference type="Proteomes" id="UP000094172">
    <property type="component" value="Unassembled WGS sequence"/>
</dbReference>
<comment type="caution">
    <text evidence="2">The sequence shown here is derived from an EMBL/GenBank/DDBJ whole genome shotgun (WGS) entry which is preliminary data.</text>
</comment>
<gene>
    <name evidence="2" type="ORF">AUC70_11100</name>
</gene>